<evidence type="ECO:0000259" key="7">
    <source>
        <dbReference type="Pfam" id="PF03109"/>
    </source>
</evidence>
<accession>A0AAV9SPC1</accession>
<dbReference type="CDD" id="cd13970">
    <property type="entry name" value="ABC1_ADCK3"/>
    <property type="match status" value="1"/>
</dbReference>
<feature type="domain" description="ABC1 atypical kinase-like" evidence="7">
    <location>
        <begin position="307"/>
        <end position="396"/>
    </location>
</feature>
<dbReference type="AlphaFoldDB" id="A0AAV9SPC1"/>
<dbReference type="PANTHER" id="PTHR43851:SF4">
    <property type="entry name" value="ATYPICAL KINASE COQ8B, MITOCHONDRIAL"/>
    <property type="match status" value="1"/>
</dbReference>
<dbReference type="SUPFAM" id="SSF56112">
    <property type="entry name" value="Protein kinase-like (PK-like)"/>
    <property type="match status" value="1"/>
</dbReference>
<comment type="caution">
    <text evidence="8">The sequence shown here is derived from an EMBL/GenBank/DDBJ whole genome shotgun (WGS) entry which is preliminary data.</text>
</comment>
<evidence type="ECO:0000256" key="2">
    <source>
        <dbReference type="ARBA" id="ARBA00009670"/>
    </source>
</evidence>
<evidence type="ECO:0000313" key="8">
    <source>
        <dbReference type="EMBL" id="KAK5622735.1"/>
    </source>
</evidence>
<evidence type="ECO:0000256" key="3">
    <source>
        <dbReference type="ARBA" id="ARBA00022679"/>
    </source>
</evidence>
<sequence length="715" mass="79207">MCYFKDGKDLKELLKGQPPREDWRTILFNKMMLSEVLQVLRGAGKVGSALVTTQGEQLRLMACNSSVGAGLKAAQDVSEGLVATFMGSTDKAIKEDVFPDAEGWENMDPDEAAKWAVGSDFPPGAAEQSHGGAGPTAGMHTGTTPGGTGWPGQNTRFLHTLHSRQRFSCQRRSVHETVVAKLTPEDIKKAREAKQALVKPVRQKLSERAKERKVPSTRISRLVNFGGLAVGLGIGAIAEVAKQSLGGKQKGDMSALMDSPFLSEANAERIVNTLCKVRGAALKIGQMLSIQDNSFINPQLQKIFERVRQSADFMPTWQMNKVLEVELGPGWREKLSSFEDKPFAAASIGQVHHGVLKDGREIAMKIQYPGVAESIQSDIDNLMSVLKMSVALPEGKHIESSRSSKQRIRGGHSWSAWTGARMHPAPGAAISKAIFFMAVKGPMAGPNTCLFADSSLEVLQRELAWECDYSREAECAKKFRSLLQGDPFFQVPEVIDELSARRVLSMELVQGVPLDRCIDLDQETRNQICFNILQLCLRELFEFRFMQTDPNWANFFYNSETNKVVLLDFGACRGYPETFTDDYIQVVYAASVGDRDTVLSKSTDLKFLTGFETKAFKDAHVEAVMILGEAFASAGPFDFSTQSTTQRIQNLIPIMLRHRLTPPPEESYSLHRKMAGSFLICSKLKASIPCRDMFLDVYSAYMQRRQTERMAQTSA</sequence>
<comment type="similarity">
    <text evidence="2">Belongs to the protein kinase superfamily. ADCK protein kinase family.</text>
</comment>
<proteinExistence type="inferred from homology"/>
<dbReference type="EMBL" id="JAHHUM010000081">
    <property type="protein sequence ID" value="KAK5622735.1"/>
    <property type="molecule type" value="Genomic_DNA"/>
</dbReference>
<protein>
    <submittedName>
        <fullName evidence="8">Atypical kinase coq8b, mitochondrial</fullName>
    </submittedName>
</protein>
<dbReference type="Proteomes" id="UP001311232">
    <property type="component" value="Unassembled WGS sequence"/>
</dbReference>
<gene>
    <name evidence="8" type="primary">COQ8B</name>
    <name evidence="8" type="ORF">CRENBAI_025288</name>
</gene>
<keyword evidence="8" id="KW-0418">Kinase</keyword>
<evidence type="ECO:0000256" key="6">
    <source>
        <dbReference type="SAM" id="MobiDB-lite"/>
    </source>
</evidence>
<feature type="domain" description="ABC1 atypical kinase-like" evidence="7">
    <location>
        <begin position="454"/>
        <end position="599"/>
    </location>
</feature>
<evidence type="ECO:0000256" key="5">
    <source>
        <dbReference type="ARBA" id="ARBA00022840"/>
    </source>
</evidence>
<reference evidence="8 9" key="1">
    <citation type="submission" date="2021-06" db="EMBL/GenBank/DDBJ databases">
        <authorList>
            <person name="Palmer J.M."/>
        </authorList>
    </citation>
    <scope>NUCLEOTIDE SEQUENCE [LARGE SCALE GENOMIC DNA]</scope>
    <source>
        <strain evidence="8 9">MEX-2019</strain>
        <tissue evidence="8">Muscle</tissue>
    </source>
</reference>
<evidence type="ECO:0000256" key="1">
    <source>
        <dbReference type="ARBA" id="ARBA00004749"/>
    </source>
</evidence>
<keyword evidence="5" id="KW-0067">ATP-binding</keyword>
<dbReference type="InterPro" id="IPR011009">
    <property type="entry name" value="Kinase-like_dom_sf"/>
</dbReference>
<dbReference type="Pfam" id="PF03109">
    <property type="entry name" value="ABC1"/>
    <property type="match status" value="2"/>
</dbReference>
<dbReference type="PANTHER" id="PTHR43851">
    <property type="match status" value="1"/>
</dbReference>
<organism evidence="8 9">
    <name type="scientific">Crenichthys baileyi</name>
    <name type="common">White River springfish</name>
    <dbReference type="NCBI Taxonomy" id="28760"/>
    <lineage>
        <taxon>Eukaryota</taxon>
        <taxon>Metazoa</taxon>
        <taxon>Chordata</taxon>
        <taxon>Craniata</taxon>
        <taxon>Vertebrata</taxon>
        <taxon>Euteleostomi</taxon>
        <taxon>Actinopterygii</taxon>
        <taxon>Neopterygii</taxon>
        <taxon>Teleostei</taxon>
        <taxon>Neoteleostei</taxon>
        <taxon>Acanthomorphata</taxon>
        <taxon>Ovalentaria</taxon>
        <taxon>Atherinomorphae</taxon>
        <taxon>Cyprinodontiformes</taxon>
        <taxon>Goodeidae</taxon>
        <taxon>Crenichthys</taxon>
    </lineage>
</organism>
<keyword evidence="9" id="KW-1185">Reference proteome</keyword>
<comment type="pathway">
    <text evidence="1">Cofactor biosynthesis; ubiquinone biosynthesis.</text>
</comment>
<feature type="region of interest" description="Disordered" evidence="6">
    <location>
        <begin position="122"/>
        <end position="141"/>
    </location>
</feature>
<evidence type="ECO:0000313" key="9">
    <source>
        <dbReference type="Proteomes" id="UP001311232"/>
    </source>
</evidence>
<dbReference type="InterPro" id="IPR034646">
    <property type="entry name" value="ADCK3_dom"/>
</dbReference>
<keyword evidence="3" id="KW-0808">Transferase</keyword>
<dbReference type="GO" id="GO:0006744">
    <property type="term" value="P:ubiquinone biosynthetic process"/>
    <property type="evidence" value="ECO:0007669"/>
    <property type="project" value="TreeGrafter"/>
</dbReference>
<name>A0AAV9SPC1_9TELE</name>
<dbReference type="GO" id="GO:0005524">
    <property type="term" value="F:ATP binding"/>
    <property type="evidence" value="ECO:0007669"/>
    <property type="project" value="UniProtKB-KW"/>
</dbReference>
<evidence type="ECO:0000256" key="4">
    <source>
        <dbReference type="ARBA" id="ARBA00022741"/>
    </source>
</evidence>
<dbReference type="GO" id="GO:0016301">
    <property type="term" value="F:kinase activity"/>
    <property type="evidence" value="ECO:0007669"/>
    <property type="project" value="UniProtKB-KW"/>
</dbReference>
<keyword evidence="4" id="KW-0547">Nucleotide-binding</keyword>
<dbReference type="InterPro" id="IPR004147">
    <property type="entry name" value="ABC1_dom"/>
</dbReference>
<dbReference type="InterPro" id="IPR051409">
    <property type="entry name" value="Atypical_kinase_ADCK"/>
</dbReference>